<dbReference type="KEGG" id="vg:15312129"/>
<dbReference type="EMBL" id="HQ634175">
    <property type="protein sequence ID" value="AGH26475.1"/>
    <property type="molecule type" value="Genomic_DNA"/>
</dbReference>
<protein>
    <submittedName>
        <fullName evidence="1">Uncharacterized protein</fullName>
    </submittedName>
</protein>
<reference evidence="1 2" key="1">
    <citation type="submission" date="2010-11" db="EMBL/GenBank/DDBJ databases">
        <title>The Genome Sequence of Cyanophage P-RSM1.</title>
        <authorList>
            <consortium name="The Broad Institute Genome Sequencing Platform"/>
            <person name="Henn M.R."/>
            <person name="Sullivan M.S."/>
            <person name="Osburne M.S."/>
            <person name="Levin J."/>
            <person name="Malboeuf C."/>
            <person name="Casali M."/>
            <person name="Russ C."/>
            <person name="Lennon N."/>
            <person name="Chapman S.B."/>
            <person name="Erlich R."/>
            <person name="Young S.K."/>
            <person name="Yandava C."/>
            <person name="Zeng Q."/>
            <person name="Alvarado L."/>
            <person name="Anderson S."/>
            <person name="Berlin A."/>
            <person name="Chen Z."/>
            <person name="Freedman E."/>
            <person name="Gellesch M."/>
            <person name="Goldberg J."/>
            <person name="Green L."/>
            <person name="Griggs A."/>
            <person name="Gujja S."/>
            <person name="Heilman E.R."/>
            <person name="Heiman D."/>
            <person name="Hollinger A."/>
            <person name="Howarth C."/>
            <person name="Larson L."/>
            <person name="Mehta T."/>
            <person name="Pearson M."/>
            <person name="Roberts A."/>
            <person name="Ryan E."/>
            <person name="Saif S."/>
            <person name="Shea T."/>
            <person name="Shenoy N."/>
            <person name="Sisk P."/>
            <person name="Stolte C."/>
            <person name="Sykes S."/>
            <person name="White J."/>
            <person name="Yu Q."/>
            <person name="Coleman M.L."/>
            <person name="Huang K.H."/>
            <person name="Weigele P.R."/>
            <person name="DeFrancesco A.S."/>
            <person name="Kern S.E."/>
            <person name="Thompson L.R."/>
            <person name="Fu R."/>
            <person name="Hombeck B."/>
            <person name="Chisholm S.W."/>
            <person name="Haas B."/>
            <person name="Nusbaum C."/>
            <person name="Birren B."/>
        </authorList>
    </citation>
    <scope>NUCLEOTIDE SEQUENCE [LARGE SCALE GENOMIC DNA]</scope>
    <source>
        <strain evidence="1 2">P-RSM1</strain>
    </source>
</reference>
<organism evidence="1 2">
    <name type="scientific">Cyanophage P-RSM1</name>
    <dbReference type="NCBI Taxonomy" id="536444"/>
    <lineage>
        <taxon>Viruses</taxon>
        <taxon>Duplodnaviria</taxon>
        <taxon>Heunggongvirae</taxon>
        <taxon>Uroviricota</taxon>
        <taxon>Caudoviricetes</taxon>
        <taxon>Pantevenvirales</taxon>
        <taxon>Kyanoviridae</taxon>
        <taxon>Emcearvirus</taxon>
        <taxon>Emcearvirus gerard</taxon>
    </lineage>
</organism>
<keyword evidence="2" id="KW-1185">Reference proteome</keyword>
<dbReference type="GO" id="GO:0003676">
    <property type="term" value="F:nucleic acid binding"/>
    <property type="evidence" value="ECO:0007669"/>
    <property type="project" value="InterPro"/>
</dbReference>
<sequence>MKSVHQRPLGTTQYPFTPPLLLEEETYSKRDSLNQDGIPGGRVALYNGKTAESICKSYFMEQRWNFAEPEVDVGVDFLIHRNNNWDRVQVKKVIVQWDSNKQRVTHKFPFQAGGVSKQEHIVHRQLGPEDVDYFFHVFYSPYRRLIFETPISQIPLKDKGDHAGKFVQARTTCMTELYPIRNTSRHIDWEKNLVHESYHPRIFQEHPDFWRERDQQSTLTEFL</sequence>
<dbReference type="Gene3D" id="3.40.1350.10">
    <property type="match status" value="1"/>
</dbReference>
<evidence type="ECO:0000313" key="2">
    <source>
        <dbReference type="Proteomes" id="UP000201235"/>
    </source>
</evidence>
<dbReference type="RefSeq" id="YP_007877710.1">
    <property type="nucleotide sequence ID" value="NC_021071.1"/>
</dbReference>
<evidence type="ECO:0000313" key="1">
    <source>
        <dbReference type="EMBL" id="AGH26475.1"/>
    </source>
</evidence>
<dbReference type="GeneID" id="15312129"/>
<accession>M4QQV5</accession>
<gene>
    <name evidence="1" type="ORF">CPPG_00159</name>
</gene>
<dbReference type="InterPro" id="IPR011856">
    <property type="entry name" value="tRNA_endonuc-like_dom_sf"/>
</dbReference>
<proteinExistence type="predicted"/>
<dbReference type="OrthoDB" id="34627at10239"/>
<dbReference type="Proteomes" id="UP000201235">
    <property type="component" value="Segment"/>
</dbReference>
<name>M4QQV5_9CAUD</name>